<dbReference type="GO" id="GO:0006368">
    <property type="term" value="P:transcription elongation by RNA polymerase II"/>
    <property type="evidence" value="ECO:0007669"/>
    <property type="project" value="TreeGrafter"/>
</dbReference>
<keyword evidence="12" id="KW-1185">Reference proteome</keyword>
<comment type="caution">
    <text evidence="11">The sequence shown here is derived from an EMBL/GenBank/DDBJ whole genome shotgun (WGS) entry which is preliminary data.</text>
</comment>
<dbReference type="SUPFAM" id="SSF47370">
    <property type="entry name" value="Bromodomain"/>
    <property type="match status" value="2"/>
</dbReference>
<evidence type="ECO:0000313" key="11">
    <source>
        <dbReference type="EMBL" id="KAA0190787.1"/>
    </source>
</evidence>
<evidence type="ECO:0000259" key="10">
    <source>
        <dbReference type="PROSITE" id="PS50014"/>
    </source>
</evidence>
<sequence>MRLPLKRSNPEYYDAVREPMDLARIQAKIKAGEYETVDNMAADINLIVANTKTFYSASTTEFSKAVELQEVFETERNKLQAVANASTASTTSSIGSSVFGRHANRKRSMKREEMDDDEAESASVAASDDSRLAPSETSATNLTASSQRSMGSENPYELLFAAIAKYKTEDGRMIAPTFTYLPSQEFYPIYYTVIKEPLDLRMIARRIQSGFYSSLDDLERDFTVMARNAKTFNEPRSEIYQDASVLARILKGKRSEAEHPPVRTNRERGKRTSRLSYNPHEVVEEYASLPEEPSKQAESDQGGRILERGIIAVASGTEDEEDTRATETSQSCSSVTSSSGKRKRGRPPKNPQPNNLNSPSVPNDSVAVGGSTEPASSLPVSPQTLGTMSVSTAGTPPAMGSGPVPNQSAGVSRYRVGTVRWREAQVLQAVLDARNEAGHLMCAPFLRLPSRK</sequence>
<dbReference type="InterPro" id="IPR001487">
    <property type="entry name" value="Bromodomain"/>
</dbReference>
<feature type="region of interest" description="Disordered" evidence="9">
    <location>
        <begin position="91"/>
        <end position="150"/>
    </location>
</feature>
<dbReference type="Gene3D" id="1.20.920.10">
    <property type="entry name" value="Bromodomain-like"/>
    <property type="match status" value="2"/>
</dbReference>
<keyword evidence="6" id="KW-0804">Transcription</keyword>
<dbReference type="SMART" id="SM00297">
    <property type="entry name" value="BROMO"/>
    <property type="match status" value="2"/>
</dbReference>
<evidence type="ECO:0000256" key="3">
    <source>
        <dbReference type="ARBA" id="ARBA00022853"/>
    </source>
</evidence>
<dbReference type="PANTHER" id="PTHR16062">
    <property type="entry name" value="SWI/SNF-RELATED"/>
    <property type="match status" value="1"/>
</dbReference>
<evidence type="ECO:0000313" key="12">
    <source>
        <dbReference type="Proteomes" id="UP000728185"/>
    </source>
</evidence>
<proteinExistence type="predicted"/>
<evidence type="ECO:0000256" key="5">
    <source>
        <dbReference type="ARBA" id="ARBA00023117"/>
    </source>
</evidence>
<gene>
    <name evidence="11" type="ORF">FBUS_11025</name>
</gene>
<keyword evidence="2" id="KW-0677">Repeat</keyword>
<feature type="domain" description="Bromo" evidence="10">
    <location>
        <begin position="170"/>
        <end position="240"/>
    </location>
</feature>
<dbReference type="Pfam" id="PF00439">
    <property type="entry name" value="Bromodomain"/>
    <property type="match status" value="2"/>
</dbReference>
<dbReference type="PRINTS" id="PR00503">
    <property type="entry name" value="BROMODOMAIN"/>
</dbReference>
<feature type="compositionally biased region" description="Polar residues" evidence="9">
    <location>
        <begin position="373"/>
        <end position="394"/>
    </location>
</feature>
<dbReference type="PANTHER" id="PTHR16062:SF19">
    <property type="entry name" value="PROTEIN POLYBROMO-1"/>
    <property type="match status" value="1"/>
</dbReference>
<feature type="compositionally biased region" description="Polar residues" evidence="9">
    <location>
        <begin position="352"/>
        <end position="363"/>
    </location>
</feature>
<reference evidence="11" key="1">
    <citation type="submission" date="2019-05" db="EMBL/GenBank/DDBJ databases">
        <title>Annotation for the trematode Fasciolopsis buski.</title>
        <authorList>
            <person name="Choi Y.-J."/>
        </authorList>
    </citation>
    <scope>NUCLEOTIDE SEQUENCE</scope>
    <source>
        <strain evidence="11">HT</strain>
        <tissue evidence="11">Whole worm</tissue>
    </source>
</reference>
<feature type="domain" description="Bromo" evidence="10">
    <location>
        <begin position="1"/>
        <end position="62"/>
    </location>
</feature>
<organism evidence="11 12">
    <name type="scientific">Fasciolopsis buskii</name>
    <dbReference type="NCBI Taxonomy" id="27845"/>
    <lineage>
        <taxon>Eukaryota</taxon>
        <taxon>Metazoa</taxon>
        <taxon>Spiralia</taxon>
        <taxon>Lophotrochozoa</taxon>
        <taxon>Platyhelminthes</taxon>
        <taxon>Trematoda</taxon>
        <taxon>Digenea</taxon>
        <taxon>Plagiorchiida</taxon>
        <taxon>Echinostomata</taxon>
        <taxon>Echinostomatoidea</taxon>
        <taxon>Fasciolidae</taxon>
        <taxon>Fasciolopsis</taxon>
    </lineage>
</organism>
<dbReference type="InterPro" id="IPR036427">
    <property type="entry name" value="Bromodomain-like_sf"/>
</dbReference>
<feature type="compositionally biased region" description="Basic and acidic residues" evidence="9">
    <location>
        <begin position="253"/>
        <end position="267"/>
    </location>
</feature>
<comment type="subcellular location">
    <subcellularLocation>
        <location evidence="1">Nucleus</location>
    </subcellularLocation>
</comment>
<keyword evidence="5 8" id="KW-0103">Bromodomain</keyword>
<evidence type="ECO:0000256" key="2">
    <source>
        <dbReference type="ARBA" id="ARBA00022737"/>
    </source>
</evidence>
<dbReference type="GO" id="GO:0003682">
    <property type="term" value="F:chromatin binding"/>
    <property type="evidence" value="ECO:0007669"/>
    <property type="project" value="TreeGrafter"/>
</dbReference>
<dbReference type="GO" id="GO:0016586">
    <property type="term" value="C:RSC-type complex"/>
    <property type="evidence" value="ECO:0007669"/>
    <property type="project" value="InterPro"/>
</dbReference>
<evidence type="ECO:0000256" key="4">
    <source>
        <dbReference type="ARBA" id="ARBA00023015"/>
    </source>
</evidence>
<dbReference type="Proteomes" id="UP000728185">
    <property type="component" value="Unassembled WGS sequence"/>
</dbReference>
<keyword evidence="7" id="KW-0539">Nucleus</keyword>
<keyword evidence="3" id="KW-0156">Chromatin regulator</keyword>
<feature type="region of interest" description="Disordered" evidence="9">
    <location>
        <begin position="251"/>
        <end position="409"/>
    </location>
</feature>
<accession>A0A8E0RUI2</accession>
<keyword evidence="4" id="KW-0805">Transcription regulation</keyword>
<dbReference type="GO" id="GO:0006338">
    <property type="term" value="P:chromatin remodeling"/>
    <property type="evidence" value="ECO:0007669"/>
    <property type="project" value="InterPro"/>
</dbReference>
<evidence type="ECO:0000256" key="9">
    <source>
        <dbReference type="SAM" id="MobiDB-lite"/>
    </source>
</evidence>
<feature type="compositionally biased region" description="Polar residues" evidence="9">
    <location>
        <begin position="135"/>
        <end position="150"/>
    </location>
</feature>
<feature type="compositionally biased region" description="Low complexity" evidence="9">
    <location>
        <begin position="326"/>
        <end position="339"/>
    </location>
</feature>
<evidence type="ECO:0000256" key="7">
    <source>
        <dbReference type="ARBA" id="ARBA00023242"/>
    </source>
</evidence>
<dbReference type="InterPro" id="IPR037382">
    <property type="entry name" value="Rsc/polybromo"/>
</dbReference>
<evidence type="ECO:0000256" key="8">
    <source>
        <dbReference type="PROSITE-ProRule" id="PRU00035"/>
    </source>
</evidence>
<protein>
    <submittedName>
        <fullName evidence="11">Protein polybromo-1</fullName>
    </submittedName>
</protein>
<dbReference type="EMBL" id="LUCM01006783">
    <property type="protein sequence ID" value="KAA0190787.1"/>
    <property type="molecule type" value="Genomic_DNA"/>
</dbReference>
<dbReference type="PROSITE" id="PS50014">
    <property type="entry name" value="BROMODOMAIN_2"/>
    <property type="match status" value="2"/>
</dbReference>
<name>A0A8E0RUI2_9TREM</name>
<dbReference type="AlphaFoldDB" id="A0A8E0RUI2"/>
<dbReference type="OrthoDB" id="6286883at2759"/>
<evidence type="ECO:0000256" key="6">
    <source>
        <dbReference type="ARBA" id="ARBA00023163"/>
    </source>
</evidence>
<evidence type="ECO:0000256" key="1">
    <source>
        <dbReference type="ARBA" id="ARBA00004123"/>
    </source>
</evidence>